<dbReference type="AlphaFoldDB" id="A0A9X7LVV3"/>
<dbReference type="GO" id="GO:0003677">
    <property type="term" value="F:DNA binding"/>
    <property type="evidence" value="ECO:0007669"/>
    <property type="project" value="InterPro"/>
</dbReference>
<organism evidence="2 3">
    <name type="scientific">Bacillus cereus</name>
    <dbReference type="NCBI Taxonomy" id="1396"/>
    <lineage>
        <taxon>Bacteria</taxon>
        <taxon>Bacillati</taxon>
        <taxon>Bacillota</taxon>
        <taxon>Bacilli</taxon>
        <taxon>Bacillales</taxon>
        <taxon>Bacillaceae</taxon>
        <taxon>Bacillus</taxon>
        <taxon>Bacillus cereus group</taxon>
    </lineage>
</organism>
<evidence type="ECO:0000259" key="1">
    <source>
        <dbReference type="Pfam" id="PF08281"/>
    </source>
</evidence>
<dbReference type="SUPFAM" id="SSF88659">
    <property type="entry name" value="Sigma3 and sigma4 domains of RNA polymerase sigma factors"/>
    <property type="match status" value="1"/>
</dbReference>
<dbReference type="EMBL" id="CP031778">
    <property type="protein sequence ID" value="QDZ73468.1"/>
    <property type="molecule type" value="Genomic_DNA"/>
</dbReference>
<reference evidence="2 3" key="1">
    <citation type="journal article" date="2019" name="Ecotoxicol. Environ. Saf.">
        <title>Microbial characterization of heavy metal resistant bacterial strains isolated from an electroplating wastewater treatment plant.</title>
        <authorList>
            <person name="Cai X."/>
            <person name="Zheng X."/>
            <person name="Zhang D."/>
            <person name="Iqbal W."/>
            <person name="Liu C."/>
            <person name="Yang B."/>
            <person name="Zhao X."/>
            <person name="Lu X."/>
            <person name="Mao Y."/>
        </authorList>
    </citation>
    <scope>NUCLEOTIDE SEQUENCE [LARGE SCALE GENOMIC DNA]</scope>
    <source>
        <strain evidence="2 3">Co1-1</strain>
    </source>
</reference>
<dbReference type="InterPro" id="IPR013249">
    <property type="entry name" value="RNA_pol_sigma70_r4_t2"/>
</dbReference>
<dbReference type="RefSeq" id="WP_208743359.1">
    <property type="nucleotide sequence ID" value="NZ_CP031778.1"/>
</dbReference>
<feature type="domain" description="RNA polymerase sigma factor 70 region 4 type 2" evidence="1">
    <location>
        <begin position="103"/>
        <end position="154"/>
    </location>
</feature>
<accession>A0A9X7LVV3</accession>
<protein>
    <submittedName>
        <fullName evidence="2">Sigma-70 family RNA polymerase sigma factor</fullName>
    </submittedName>
</protein>
<dbReference type="Proteomes" id="UP000321735">
    <property type="component" value="Chromosome"/>
</dbReference>
<dbReference type="NCBIfam" id="TIGR02937">
    <property type="entry name" value="sigma70-ECF"/>
    <property type="match status" value="1"/>
</dbReference>
<proteinExistence type="predicted"/>
<dbReference type="NCBIfam" id="NF005385">
    <property type="entry name" value="PRK06930.1"/>
    <property type="match status" value="1"/>
</dbReference>
<dbReference type="CDD" id="cd06171">
    <property type="entry name" value="Sigma70_r4"/>
    <property type="match status" value="1"/>
</dbReference>
<dbReference type="GO" id="GO:0016987">
    <property type="term" value="F:sigma factor activity"/>
    <property type="evidence" value="ECO:0007669"/>
    <property type="project" value="InterPro"/>
</dbReference>
<dbReference type="GO" id="GO:0006352">
    <property type="term" value="P:DNA-templated transcription initiation"/>
    <property type="evidence" value="ECO:0007669"/>
    <property type="project" value="InterPro"/>
</dbReference>
<dbReference type="InterPro" id="IPR036388">
    <property type="entry name" value="WH-like_DNA-bd_sf"/>
</dbReference>
<dbReference type="InterPro" id="IPR013324">
    <property type="entry name" value="RNA_pol_sigma_r3/r4-like"/>
</dbReference>
<gene>
    <name evidence="2" type="ORF">D0437_10275</name>
</gene>
<dbReference type="Gene3D" id="1.10.10.10">
    <property type="entry name" value="Winged helix-like DNA-binding domain superfamily/Winged helix DNA-binding domain"/>
    <property type="match status" value="1"/>
</dbReference>
<sequence>MERLIYEYNQTLCCIRECKADANKEYSKVLSDMESDLVFAIEWMQTGRRPGNRRGIERQAAYQRERTVNPLLIQRYFRSIDADIYEWDDHAQEHALGEWEKIQLEDVLSVLTEREKEVYLMSRGYCLTYSEIACYLVVSRSTVQTLIERAEKKIARQVKESIFCNN</sequence>
<evidence type="ECO:0000313" key="2">
    <source>
        <dbReference type="EMBL" id="QDZ73468.1"/>
    </source>
</evidence>
<dbReference type="InterPro" id="IPR014284">
    <property type="entry name" value="RNA_pol_sigma-70_dom"/>
</dbReference>
<name>A0A9X7LVV3_BACCE</name>
<evidence type="ECO:0000313" key="3">
    <source>
        <dbReference type="Proteomes" id="UP000321735"/>
    </source>
</evidence>
<dbReference type="Pfam" id="PF08281">
    <property type="entry name" value="Sigma70_r4_2"/>
    <property type="match status" value="1"/>
</dbReference>